<evidence type="ECO:0000256" key="6">
    <source>
        <dbReference type="ARBA" id="ARBA00022692"/>
    </source>
</evidence>
<feature type="transmembrane region" description="Helical" evidence="9">
    <location>
        <begin position="266"/>
        <end position="284"/>
    </location>
</feature>
<dbReference type="PANTHER" id="PTHR23535">
    <property type="entry name" value="SUGAR EFFLUX TRANSPORTER A-RELATED"/>
    <property type="match status" value="1"/>
</dbReference>
<dbReference type="RefSeq" id="WP_221032126.1">
    <property type="nucleotide sequence ID" value="NZ_CP139781.1"/>
</dbReference>
<feature type="transmembrane region" description="Helical" evidence="9">
    <location>
        <begin position="86"/>
        <end position="105"/>
    </location>
</feature>
<dbReference type="InterPro" id="IPR036259">
    <property type="entry name" value="MFS_trans_sf"/>
</dbReference>
<comment type="similarity">
    <text evidence="2">Belongs to the major facilitator superfamily. Set transporter family.</text>
</comment>
<dbReference type="EMBL" id="CP139781">
    <property type="protein sequence ID" value="WRQ89949.1"/>
    <property type="molecule type" value="Genomic_DNA"/>
</dbReference>
<dbReference type="SUPFAM" id="SSF103473">
    <property type="entry name" value="MFS general substrate transporter"/>
    <property type="match status" value="1"/>
</dbReference>
<gene>
    <name evidence="11" type="ORF">K1X11_011070</name>
</gene>
<evidence type="ECO:0000259" key="10">
    <source>
        <dbReference type="PROSITE" id="PS50850"/>
    </source>
</evidence>
<keyword evidence="4" id="KW-1003">Cell membrane</keyword>
<dbReference type="PROSITE" id="PS50850">
    <property type="entry name" value="MFS"/>
    <property type="match status" value="1"/>
</dbReference>
<feature type="transmembrane region" description="Helical" evidence="9">
    <location>
        <begin position="111"/>
        <end position="133"/>
    </location>
</feature>
<dbReference type="Pfam" id="PF07690">
    <property type="entry name" value="MFS_1"/>
    <property type="match status" value="1"/>
</dbReference>
<feature type="domain" description="Major facilitator superfamily (MFS) profile" evidence="10">
    <location>
        <begin position="19"/>
        <end position="405"/>
    </location>
</feature>
<evidence type="ECO:0000256" key="8">
    <source>
        <dbReference type="ARBA" id="ARBA00023136"/>
    </source>
</evidence>
<evidence type="ECO:0000256" key="5">
    <source>
        <dbReference type="ARBA" id="ARBA00022597"/>
    </source>
</evidence>
<feature type="transmembrane region" description="Helical" evidence="9">
    <location>
        <begin position="382"/>
        <end position="402"/>
    </location>
</feature>
<proteinExistence type="inferred from homology"/>
<reference evidence="11 12" key="1">
    <citation type="submission" date="2021-08" db="EMBL/GenBank/DDBJ databases">
        <authorList>
            <person name="Zhang D."/>
            <person name="Zhang A."/>
            <person name="Wang L."/>
        </authorList>
    </citation>
    <scope>NUCLEOTIDE SEQUENCE [LARGE SCALE GENOMIC DNA]</scope>
    <source>
        <strain evidence="11 12">WL0086</strain>
    </source>
</reference>
<keyword evidence="7 9" id="KW-1133">Transmembrane helix</keyword>
<dbReference type="Proteomes" id="UP000738431">
    <property type="component" value="Chromosome"/>
</dbReference>
<keyword evidence="6 9" id="KW-0812">Transmembrane</keyword>
<accession>A0ABZ1CH88</accession>
<evidence type="ECO:0000256" key="3">
    <source>
        <dbReference type="ARBA" id="ARBA00022448"/>
    </source>
</evidence>
<name>A0ABZ1CH88_9BACT</name>
<keyword evidence="12" id="KW-1185">Reference proteome</keyword>
<dbReference type="PANTHER" id="PTHR23535:SF2">
    <property type="entry name" value="SUGAR EFFLUX TRANSPORTER A-RELATED"/>
    <property type="match status" value="1"/>
</dbReference>
<evidence type="ECO:0000256" key="7">
    <source>
        <dbReference type="ARBA" id="ARBA00022989"/>
    </source>
</evidence>
<keyword evidence="5" id="KW-0762">Sugar transport</keyword>
<dbReference type="InterPro" id="IPR020846">
    <property type="entry name" value="MFS_dom"/>
</dbReference>
<comment type="subcellular location">
    <subcellularLocation>
        <location evidence="1">Cell membrane</location>
        <topology evidence="1">Multi-pass membrane protein</topology>
    </subcellularLocation>
</comment>
<evidence type="ECO:0000313" key="12">
    <source>
        <dbReference type="Proteomes" id="UP000738431"/>
    </source>
</evidence>
<protein>
    <submittedName>
        <fullName evidence="11">MFS transporter</fullName>
    </submittedName>
</protein>
<evidence type="ECO:0000256" key="9">
    <source>
        <dbReference type="SAM" id="Phobius"/>
    </source>
</evidence>
<evidence type="ECO:0000313" key="11">
    <source>
        <dbReference type="EMBL" id="WRQ89949.1"/>
    </source>
</evidence>
<feature type="transmembrane region" description="Helical" evidence="9">
    <location>
        <begin position="20"/>
        <end position="41"/>
    </location>
</feature>
<evidence type="ECO:0000256" key="2">
    <source>
        <dbReference type="ARBA" id="ARBA00006523"/>
    </source>
</evidence>
<feature type="transmembrane region" description="Helical" evidence="9">
    <location>
        <begin position="183"/>
        <end position="204"/>
    </location>
</feature>
<organism evidence="11 12">
    <name type="scientific">Actomonas aquatica</name>
    <dbReference type="NCBI Taxonomy" id="2866162"/>
    <lineage>
        <taxon>Bacteria</taxon>
        <taxon>Pseudomonadati</taxon>
        <taxon>Verrucomicrobiota</taxon>
        <taxon>Opitutia</taxon>
        <taxon>Opitutales</taxon>
        <taxon>Opitutaceae</taxon>
        <taxon>Actomonas</taxon>
    </lineage>
</organism>
<feature type="transmembrane region" description="Helical" evidence="9">
    <location>
        <begin position="225"/>
        <end position="246"/>
    </location>
</feature>
<sequence length="405" mass="43060">MPPVPTTVPAPSAATRGDSYLGLLGTTVLLGLGYSFVYPFLSLWGTQHIGLSPVQFSVFMTVVMGAAMIWNLTVGHLSDLRGTRRGWLLLGAASGMLGYLGYAFIEHPLALTAIGSLVIGAAAISFPQLFAYVREWSLARVAAGTSSRPAHITMSQVRVCFSLAWTVGPATAAAVVARFDYRGLFLAAAALYALFLLGIARYVAVAPHSSTDAASTPRASLREALLQRDLLLGFVALAFNFAAHALNLLNLPLLINGELGGSTRDLGIALAIGPIVELPLMLWFGRCASRRGRHWLMILGLLGTVLYFAGLSLATTPWHVFLVQPFSGLSFAILTNVAIVYFQDLRPGQAGLTTSVFSNSANAGNLLGYLSFGFAVDAFGHQGVPLITTGLGLIGLIVFLFMRRE</sequence>
<feature type="transmembrane region" description="Helical" evidence="9">
    <location>
        <begin position="53"/>
        <end position="74"/>
    </location>
</feature>
<feature type="transmembrane region" description="Helical" evidence="9">
    <location>
        <begin position="321"/>
        <end position="342"/>
    </location>
</feature>
<evidence type="ECO:0000256" key="4">
    <source>
        <dbReference type="ARBA" id="ARBA00022475"/>
    </source>
</evidence>
<dbReference type="Gene3D" id="1.20.1250.20">
    <property type="entry name" value="MFS general substrate transporter like domains"/>
    <property type="match status" value="2"/>
</dbReference>
<feature type="transmembrane region" description="Helical" evidence="9">
    <location>
        <begin position="296"/>
        <end position="315"/>
    </location>
</feature>
<keyword evidence="3" id="KW-0813">Transport</keyword>
<keyword evidence="8 9" id="KW-0472">Membrane</keyword>
<dbReference type="InterPro" id="IPR011701">
    <property type="entry name" value="MFS"/>
</dbReference>
<reference evidence="11 12" key="2">
    <citation type="submission" date="2023-12" db="EMBL/GenBank/DDBJ databases">
        <title>Description of an unclassified Opitutus bacterium of Verrucomicrobiota.</title>
        <authorList>
            <person name="Zhang D.-F."/>
        </authorList>
    </citation>
    <scope>NUCLEOTIDE SEQUENCE [LARGE SCALE GENOMIC DNA]</scope>
    <source>
        <strain evidence="11 12">WL0086</strain>
    </source>
</reference>
<evidence type="ECO:0000256" key="1">
    <source>
        <dbReference type="ARBA" id="ARBA00004651"/>
    </source>
</evidence>